<dbReference type="Pfam" id="PF05708">
    <property type="entry name" value="Peptidase_C92"/>
    <property type="match status" value="1"/>
</dbReference>
<organism evidence="1 2">
    <name type="scientific">Xaviernesmea rhizosphaerae</name>
    <dbReference type="NCBI Taxonomy" id="1672749"/>
    <lineage>
        <taxon>Bacteria</taxon>
        <taxon>Pseudomonadati</taxon>
        <taxon>Pseudomonadota</taxon>
        <taxon>Alphaproteobacteria</taxon>
        <taxon>Hyphomicrobiales</taxon>
        <taxon>Rhizobiaceae</taxon>
        <taxon>Rhizobium/Agrobacterium group</taxon>
        <taxon>Xaviernesmea</taxon>
    </lineage>
</organism>
<evidence type="ECO:0000313" key="2">
    <source>
        <dbReference type="Proteomes" id="UP000192652"/>
    </source>
</evidence>
<proteinExistence type="predicted"/>
<keyword evidence="2" id="KW-1185">Reference proteome</keyword>
<name>A0ABX3PAW9_9HYPH</name>
<evidence type="ECO:0008006" key="3">
    <source>
        <dbReference type="Google" id="ProtNLM"/>
    </source>
</evidence>
<dbReference type="SUPFAM" id="SSF54001">
    <property type="entry name" value="Cysteine proteinases"/>
    <property type="match status" value="1"/>
</dbReference>
<protein>
    <recommendedName>
        <fullName evidence="3">Permuted papain-like amidase YaeF/Yiix C92 family enzyme</fullName>
    </recommendedName>
</protein>
<accession>A0ABX3PAW9</accession>
<dbReference type="InterPro" id="IPR024453">
    <property type="entry name" value="Peptidase_C92"/>
</dbReference>
<dbReference type="InterPro" id="IPR038765">
    <property type="entry name" value="Papain-like_cys_pep_sf"/>
</dbReference>
<reference evidence="1 2" key="1">
    <citation type="journal article" date="2017" name="Antonie Van Leeuwenhoek">
        <title>Rhizobium rhizosphaerae sp. nov., a novel species isolated from rice rhizosphere.</title>
        <authorList>
            <person name="Zhao J.J."/>
            <person name="Zhang J."/>
            <person name="Zhang R.J."/>
            <person name="Zhang C.W."/>
            <person name="Yin H.Q."/>
            <person name="Zhang X.X."/>
        </authorList>
    </citation>
    <scope>NUCLEOTIDE SEQUENCE [LARGE SCALE GENOMIC DNA]</scope>
    <source>
        <strain evidence="1 2">RD15</strain>
    </source>
</reference>
<comment type="caution">
    <text evidence="1">The sequence shown here is derived from an EMBL/GenBank/DDBJ whole genome shotgun (WGS) entry which is preliminary data.</text>
</comment>
<dbReference type="RefSeq" id="WP_210189380.1">
    <property type="nucleotide sequence ID" value="NZ_MSPX01000012.1"/>
</dbReference>
<gene>
    <name evidence="1" type="ORF">BTR14_14200</name>
</gene>
<dbReference type="Gene3D" id="3.90.1720.10">
    <property type="entry name" value="endopeptidase domain like (from Nostoc punctiforme)"/>
    <property type="match status" value="1"/>
</dbReference>
<dbReference type="EMBL" id="MSPX01000012">
    <property type="protein sequence ID" value="OQP85629.1"/>
    <property type="molecule type" value="Genomic_DNA"/>
</dbReference>
<sequence>MRLLKKLLVVCGLLLVLGLGAAWAMSRSLPDLPPLKDGDLIFQTSTSNQSLAILAATASAYSHMGIIRLTESGPVVIEAAGRVRETPLAAWIARGVLRRVAVYRDPDLTPGDVERVLARARSLYGRPYDIFFSFDNDAIYCSELPYLAFQAVGLSLGEVQKVGDLHADNVLVTQLIRKRWQSYAPCTEKGLDFDQCRAAIMAQPLITPASIARDARLRPVYSNYPM</sequence>
<evidence type="ECO:0000313" key="1">
    <source>
        <dbReference type="EMBL" id="OQP85629.1"/>
    </source>
</evidence>
<dbReference type="Proteomes" id="UP000192652">
    <property type="component" value="Unassembled WGS sequence"/>
</dbReference>